<dbReference type="PROSITE" id="PS50297">
    <property type="entry name" value="ANK_REP_REGION"/>
    <property type="match status" value="2"/>
</dbReference>
<reference evidence="3 4" key="1">
    <citation type="journal article" date="2018" name="Science">
        <title>The opium poppy genome and morphinan production.</title>
        <authorList>
            <person name="Guo L."/>
            <person name="Winzer T."/>
            <person name="Yang X."/>
            <person name="Li Y."/>
            <person name="Ning Z."/>
            <person name="He Z."/>
            <person name="Teodor R."/>
            <person name="Lu Y."/>
            <person name="Bowser T.A."/>
            <person name="Graham I.A."/>
            <person name="Ye K."/>
        </authorList>
    </citation>
    <scope>NUCLEOTIDE SEQUENCE [LARGE SCALE GENOMIC DNA]</scope>
    <source>
        <strain evidence="4">cv. HN1</strain>
        <tissue evidence="3">Leaves</tissue>
    </source>
</reference>
<gene>
    <name evidence="3" type="ORF">C5167_037736</name>
</gene>
<dbReference type="Gramene" id="RZC44779">
    <property type="protein sequence ID" value="RZC44779"/>
    <property type="gene ID" value="C5167_037736"/>
</dbReference>
<feature type="repeat" description="ANK" evidence="1">
    <location>
        <begin position="108"/>
        <end position="140"/>
    </location>
</feature>
<evidence type="ECO:0000256" key="1">
    <source>
        <dbReference type="PROSITE-ProRule" id="PRU00023"/>
    </source>
</evidence>
<dbReference type="OMA" id="AYMEAIM"/>
<feature type="repeat" description="ANK" evidence="1">
    <location>
        <begin position="282"/>
        <end position="314"/>
    </location>
</feature>
<feature type="repeat" description="TPR" evidence="2">
    <location>
        <begin position="442"/>
        <end position="475"/>
    </location>
</feature>
<dbReference type="PROSITE" id="PS50005">
    <property type="entry name" value="TPR"/>
    <property type="match status" value="1"/>
</dbReference>
<keyword evidence="1" id="KW-0040">ANK repeat</keyword>
<accession>A0A4Y7IBJ6</accession>
<evidence type="ECO:0000313" key="3">
    <source>
        <dbReference type="EMBL" id="RZC44779.1"/>
    </source>
</evidence>
<dbReference type="InterPro" id="IPR011990">
    <property type="entry name" value="TPR-like_helical_dom_sf"/>
</dbReference>
<keyword evidence="2" id="KW-0802">TPR repeat</keyword>
<protein>
    <submittedName>
        <fullName evidence="3">Uncharacterized protein</fullName>
    </submittedName>
</protein>
<organism evidence="3 4">
    <name type="scientific">Papaver somniferum</name>
    <name type="common">Opium poppy</name>
    <dbReference type="NCBI Taxonomy" id="3469"/>
    <lineage>
        <taxon>Eukaryota</taxon>
        <taxon>Viridiplantae</taxon>
        <taxon>Streptophyta</taxon>
        <taxon>Embryophyta</taxon>
        <taxon>Tracheophyta</taxon>
        <taxon>Spermatophyta</taxon>
        <taxon>Magnoliopsida</taxon>
        <taxon>Ranunculales</taxon>
        <taxon>Papaveraceae</taxon>
        <taxon>Papaveroideae</taxon>
        <taxon>Papaver</taxon>
    </lineage>
</organism>
<dbReference type="InterPro" id="IPR051616">
    <property type="entry name" value="Cul2-RING_E3_ligase_SR"/>
</dbReference>
<dbReference type="AlphaFoldDB" id="A0A4Y7IBJ6"/>
<dbReference type="PANTHER" id="PTHR46224:SF67">
    <property type="entry name" value="HSP70-HSP90 ORGANIZING PROTEIN 3-LIKE"/>
    <property type="match status" value="1"/>
</dbReference>
<dbReference type="Gene3D" id="1.25.40.10">
    <property type="entry name" value="Tetratricopeptide repeat domain"/>
    <property type="match status" value="1"/>
</dbReference>
<dbReference type="InterPro" id="IPR002110">
    <property type="entry name" value="Ankyrin_rpt"/>
</dbReference>
<dbReference type="PRINTS" id="PR01415">
    <property type="entry name" value="ANKYRIN"/>
</dbReference>
<dbReference type="SUPFAM" id="SSF48452">
    <property type="entry name" value="TPR-like"/>
    <property type="match status" value="1"/>
</dbReference>
<dbReference type="SMART" id="SM00028">
    <property type="entry name" value="TPR"/>
    <property type="match status" value="3"/>
</dbReference>
<keyword evidence="4" id="KW-1185">Reference proteome</keyword>
<proteinExistence type="predicted"/>
<dbReference type="PROSITE" id="PS50088">
    <property type="entry name" value="ANK_REPEAT"/>
    <property type="match status" value="3"/>
</dbReference>
<dbReference type="InterPro" id="IPR036770">
    <property type="entry name" value="Ankyrin_rpt-contain_sf"/>
</dbReference>
<dbReference type="Pfam" id="PF00023">
    <property type="entry name" value="Ank"/>
    <property type="match status" value="1"/>
</dbReference>
<evidence type="ECO:0000313" key="4">
    <source>
        <dbReference type="Proteomes" id="UP000316621"/>
    </source>
</evidence>
<evidence type="ECO:0000256" key="2">
    <source>
        <dbReference type="PROSITE-ProRule" id="PRU00339"/>
    </source>
</evidence>
<feature type="repeat" description="ANK" evidence="1">
    <location>
        <begin position="216"/>
        <end position="248"/>
    </location>
</feature>
<dbReference type="SUPFAM" id="SSF48403">
    <property type="entry name" value="Ankyrin repeat"/>
    <property type="match status" value="1"/>
</dbReference>
<dbReference type="Pfam" id="PF12796">
    <property type="entry name" value="Ank_2"/>
    <property type="match status" value="2"/>
</dbReference>
<sequence length="499" mass="55171">MRTLEMESFRSQETMFLQAMDRFVDDREYSPKSSSPHFAFFNAAYTNKIHNFKYHAKCEEIGVATTIGKMRDEDERGCLHFAAAGGSLEVCKYLIETLKLDVDPKDEHGHTPLYHAAIKGRLKTVRYLLEMGANADAATDTNYTPLHCAAKIVNKNLLSGNYCDCIKNFTGVSSVDTLDYWSGGCTSLRELSFSACNTKIMTLLLSRGARVDVASRTGTALQRAASCGHRGAVRVLLDHSANPNVVTSQGMLRPLMSAILGKSWETMELLLQAGADPNAVSCGSSPLIFAARDGRVDDIKRLLEAGADPNYTMNAGLTALEIAAIECNHPIVRVLFPVTSRIPTYPDWSIGGLMKDVNSAANKTQRVVHAEEKFHQAKSKGRDAFQGEQYLMAAHWFQEALAISPKDAAVLSNLSACYACLDDGIEALDYATKCMYERPEWPKAHYRMGVAHSILKRYNDASLAFKKGVMLDPENKELQDAYMEAIMARVTYLKSVKDN</sequence>
<dbReference type="Proteomes" id="UP000316621">
    <property type="component" value="Chromosome 1"/>
</dbReference>
<dbReference type="STRING" id="3469.A0A4Y7IBJ6"/>
<dbReference type="InterPro" id="IPR019734">
    <property type="entry name" value="TPR_rpt"/>
</dbReference>
<dbReference type="SMART" id="SM00248">
    <property type="entry name" value="ANK"/>
    <property type="match status" value="8"/>
</dbReference>
<name>A0A4Y7IBJ6_PAPSO</name>
<dbReference type="PANTHER" id="PTHR46224">
    <property type="entry name" value="ANKYRIN REPEAT FAMILY PROTEIN"/>
    <property type="match status" value="1"/>
</dbReference>
<dbReference type="Gene3D" id="1.25.40.20">
    <property type="entry name" value="Ankyrin repeat-containing domain"/>
    <property type="match status" value="4"/>
</dbReference>
<dbReference type="EMBL" id="CM010715">
    <property type="protein sequence ID" value="RZC44779.1"/>
    <property type="molecule type" value="Genomic_DNA"/>
</dbReference>